<dbReference type="CDD" id="cd00067">
    <property type="entry name" value="GAL4"/>
    <property type="match status" value="1"/>
</dbReference>
<dbReference type="InterPro" id="IPR021858">
    <property type="entry name" value="Fun_TF"/>
</dbReference>
<evidence type="ECO:0000313" key="4">
    <source>
        <dbReference type="Proteomes" id="UP000184330"/>
    </source>
</evidence>
<dbReference type="GO" id="GO:0008270">
    <property type="term" value="F:zinc ion binding"/>
    <property type="evidence" value="ECO:0007669"/>
    <property type="project" value="InterPro"/>
</dbReference>
<dbReference type="AlphaFoldDB" id="A0A1L7XW20"/>
<proteinExistence type="predicted"/>
<feature type="domain" description="Zn(2)-C6 fungal-type" evidence="2">
    <location>
        <begin position="10"/>
        <end position="38"/>
    </location>
</feature>
<dbReference type="OrthoDB" id="5429770at2759"/>
<dbReference type="InterPro" id="IPR053175">
    <property type="entry name" value="DHMBA_Reg_Transcription_Factor"/>
</dbReference>
<name>A0A1L7XW20_9HELO</name>
<dbReference type="PANTHER" id="PTHR38791">
    <property type="entry name" value="ZN(II)2CYS6 TRANSCRIPTION FACTOR (EUROFUNG)-RELATED-RELATED"/>
    <property type="match status" value="1"/>
</dbReference>
<dbReference type="PROSITE" id="PS50048">
    <property type="entry name" value="ZN2_CY6_FUNGAL_2"/>
    <property type="match status" value="1"/>
</dbReference>
<evidence type="ECO:0000313" key="3">
    <source>
        <dbReference type="EMBL" id="CZR69226.1"/>
    </source>
</evidence>
<dbReference type="Gene3D" id="4.10.240.10">
    <property type="entry name" value="Zn(2)-C6 fungal-type DNA-binding domain"/>
    <property type="match status" value="1"/>
</dbReference>
<organism evidence="3 4">
    <name type="scientific">Phialocephala subalpina</name>
    <dbReference type="NCBI Taxonomy" id="576137"/>
    <lineage>
        <taxon>Eukaryota</taxon>
        <taxon>Fungi</taxon>
        <taxon>Dikarya</taxon>
        <taxon>Ascomycota</taxon>
        <taxon>Pezizomycotina</taxon>
        <taxon>Leotiomycetes</taxon>
        <taxon>Helotiales</taxon>
        <taxon>Mollisiaceae</taxon>
        <taxon>Phialocephala</taxon>
        <taxon>Phialocephala fortinii species complex</taxon>
    </lineage>
</organism>
<dbReference type="InterPro" id="IPR036864">
    <property type="entry name" value="Zn2-C6_fun-type_DNA-bd_sf"/>
</dbReference>
<evidence type="ECO:0000259" key="2">
    <source>
        <dbReference type="PROSITE" id="PS50048"/>
    </source>
</evidence>
<dbReference type="SMART" id="SM00066">
    <property type="entry name" value="GAL4"/>
    <property type="match status" value="1"/>
</dbReference>
<dbReference type="Pfam" id="PF00172">
    <property type="entry name" value="Zn_clus"/>
    <property type="match status" value="1"/>
</dbReference>
<dbReference type="STRING" id="576137.A0A1L7XW20"/>
<dbReference type="Proteomes" id="UP000184330">
    <property type="component" value="Unassembled WGS sequence"/>
</dbReference>
<gene>
    <name evidence="3" type="ORF">PAC_19126</name>
</gene>
<keyword evidence="4" id="KW-1185">Reference proteome</keyword>
<sequence length="497" mass="56023">MPFHGRPSDACGPCRKGRLRCDRIRPSCTQCIRKSIICFGYRNVSLLLFKDESDSTARKVQWEKNAELYPPTLPRQRHEHEPLAVTDFNTDIMPSPSCSLTTSHDELAVGYFMLSYVPASPFYYLPEIYSATALTAQGAVSSIVLAASFASLSLHVGSGQLMNNARMHYSKALTQTNVALASPNTAMLDSSLISVLMLGFYEAIAFSSHRSPTSWMAHTLGAVQLIRLRGTKQLKTDLGIRLFLQTCNNIRSSCIQREVPIPDEFLQLYEQAKPFLDPSIPNVRVGPLLDKIASLRARLRKDLPAQRISEVIHEALLLDEETRTLMDMLPDSWRYHFRPLHMTPRWAYQGLAHQYPEHRVARHWNMLRLTRLFLNEVVWHITTFIASAKGQASPEISRHCKDLDTGALQATAEANRTQIITDILASVPHFLDENGSAFIPAARFLIWPLTIVAERPTTPEPARRYAIWCMYEIARQARVPQALQAAEAVESGSPTDW</sequence>
<dbReference type="Pfam" id="PF11951">
    <property type="entry name" value="Fungal_trans_2"/>
    <property type="match status" value="1"/>
</dbReference>
<dbReference type="GO" id="GO:0000981">
    <property type="term" value="F:DNA-binding transcription factor activity, RNA polymerase II-specific"/>
    <property type="evidence" value="ECO:0007669"/>
    <property type="project" value="InterPro"/>
</dbReference>
<protein>
    <recommendedName>
        <fullName evidence="2">Zn(2)-C6 fungal-type domain-containing protein</fullName>
    </recommendedName>
</protein>
<reference evidence="3 4" key="1">
    <citation type="submission" date="2016-03" db="EMBL/GenBank/DDBJ databases">
        <authorList>
            <person name="Ploux O."/>
        </authorList>
    </citation>
    <scope>NUCLEOTIDE SEQUENCE [LARGE SCALE GENOMIC DNA]</scope>
    <source>
        <strain evidence="3 4">UAMH 11012</strain>
    </source>
</reference>
<dbReference type="SUPFAM" id="SSF57701">
    <property type="entry name" value="Zn2/Cys6 DNA-binding domain"/>
    <property type="match status" value="1"/>
</dbReference>
<dbReference type="InterPro" id="IPR001138">
    <property type="entry name" value="Zn2Cys6_DnaBD"/>
</dbReference>
<dbReference type="PANTHER" id="PTHR38791:SF1">
    <property type="entry name" value="TRANSCRIPTION FACTOR, PUTATIVE-RELATED"/>
    <property type="match status" value="1"/>
</dbReference>
<keyword evidence="1" id="KW-0539">Nucleus</keyword>
<evidence type="ECO:0000256" key="1">
    <source>
        <dbReference type="ARBA" id="ARBA00023242"/>
    </source>
</evidence>
<accession>A0A1L7XW20</accession>
<dbReference type="EMBL" id="FJOG01000067">
    <property type="protein sequence ID" value="CZR69226.1"/>
    <property type="molecule type" value="Genomic_DNA"/>
</dbReference>
<dbReference type="PROSITE" id="PS00463">
    <property type="entry name" value="ZN2_CY6_FUNGAL_1"/>
    <property type="match status" value="1"/>
</dbReference>